<keyword evidence="2" id="KW-1185">Reference proteome</keyword>
<comment type="caution">
    <text evidence="1">The sequence shown here is derived from an EMBL/GenBank/DDBJ whole genome shotgun (WGS) entry which is preliminary data.</text>
</comment>
<sequence length="163" mass="16539">DCWGCRSVVAYASTFGKLIGTINYSGRRGGSTIFHYHHLIKHGSQSFPPSGYSPGSLLAHLPLRGGCEGDGSGCKQGFEASGTPTWMPDPTSADQAAVAVAVEDLAAEVPVVAVGDLAAEVPVVAVADLVAVGAGDPVVVADLAVEGGLTVLLRATRPAATRK</sequence>
<protein>
    <submittedName>
        <fullName evidence="1">Uncharacterized protein</fullName>
    </submittedName>
</protein>
<proteinExistence type="predicted"/>
<organism evidence="1 2">
    <name type="scientific">Colocasia esculenta</name>
    <name type="common">Wild taro</name>
    <name type="synonym">Arum esculentum</name>
    <dbReference type="NCBI Taxonomy" id="4460"/>
    <lineage>
        <taxon>Eukaryota</taxon>
        <taxon>Viridiplantae</taxon>
        <taxon>Streptophyta</taxon>
        <taxon>Embryophyta</taxon>
        <taxon>Tracheophyta</taxon>
        <taxon>Spermatophyta</taxon>
        <taxon>Magnoliopsida</taxon>
        <taxon>Liliopsida</taxon>
        <taxon>Araceae</taxon>
        <taxon>Aroideae</taxon>
        <taxon>Colocasieae</taxon>
        <taxon>Colocasia</taxon>
    </lineage>
</organism>
<dbReference type="AlphaFoldDB" id="A0A843U9K5"/>
<name>A0A843U9K5_COLES</name>
<feature type="non-terminal residue" evidence="1">
    <location>
        <position position="1"/>
    </location>
</feature>
<accession>A0A843U9K5</accession>
<dbReference type="EMBL" id="NMUH01000378">
    <property type="protein sequence ID" value="MQL78023.1"/>
    <property type="molecule type" value="Genomic_DNA"/>
</dbReference>
<evidence type="ECO:0000313" key="1">
    <source>
        <dbReference type="EMBL" id="MQL78023.1"/>
    </source>
</evidence>
<dbReference type="Proteomes" id="UP000652761">
    <property type="component" value="Unassembled WGS sequence"/>
</dbReference>
<gene>
    <name evidence="1" type="ORF">Taro_010451</name>
</gene>
<reference evidence="1" key="1">
    <citation type="submission" date="2017-07" db="EMBL/GenBank/DDBJ databases">
        <title>Taro Niue Genome Assembly and Annotation.</title>
        <authorList>
            <person name="Atibalentja N."/>
            <person name="Keating K."/>
            <person name="Fields C.J."/>
        </authorList>
    </citation>
    <scope>NUCLEOTIDE SEQUENCE</scope>
    <source>
        <strain evidence="1">Niue_2</strain>
        <tissue evidence="1">Leaf</tissue>
    </source>
</reference>
<evidence type="ECO:0000313" key="2">
    <source>
        <dbReference type="Proteomes" id="UP000652761"/>
    </source>
</evidence>